<comment type="caution">
    <text evidence="1">The sequence shown here is derived from an EMBL/GenBank/DDBJ whole genome shotgun (WGS) entry which is preliminary data.</text>
</comment>
<dbReference type="EMBL" id="JACICE010000003">
    <property type="protein sequence ID" value="MBB3776658.1"/>
    <property type="molecule type" value="Genomic_DNA"/>
</dbReference>
<accession>A0ABR6I159</accession>
<name>A0ABR6I159_9SPHN</name>
<gene>
    <name evidence="1" type="ORF">FHS52_002650</name>
</gene>
<sequence length="32" mass="3485">MCRKCAAQALWIALPIATAHPYIPHSPIRLAA</sequence>
<evidence type="ECO:0000313" key="2">
    <source>
        <dbReference type="Proteomes" id="UP000548685"/>
    </source>
</evidence>
<proteinExistence type="predicted"/>
<evidence type="ECO:0000313" key="1">
    <source>
        <dbReference type="EMBL" id="MBB3776658.1"/>
    </source>
</evidence>
<protein>
    <submittedName>
        <fullName evidence="1">Uncharacterized protein</fullName>
    </submittedName>
</protein>
<keyword evidence="2" id="KW-1185">Reference proteome</keyword>
<reference evidence="1 2" key="1">
    <citation type="submission" date="2020-08" db="EMBL/GenBank/DDBJ databases">
        <title>Genomic Encyclopedia of Type Strains, Phase IV (KMG-IV): sequencing the most valuable type-strain genomes for metagenomic binning, comparative biology and taxonomic classification.</title>
        <authorList>
            <person name="Goeker M."/>
        </authorList>
    </citation>
    <scope>NUCLEOTIDE SEQUENCE [LARGE SCALE GENOMIC DNA]</scope>
    <source>
        <strain evidence="1 2">DSM 8510</strain>
    </source>
</reference>
<organism evidence="1 2">
    <name type="scientific">Erythrobacter ramosus</name>
    <dbReference type="NCBI Taxonomy" id="35811"/>
    <lineage>
        <taxon>Bacteria</taxon>
        <taxon>Pseudomonadati</taxon>
        <taxon>Pseudomonadota</taxon>
        <taxon>Alphaproteobacteria</taxon>
        <taxon>Sphingomonadales</taxon>
        <taxon>Erythrobacteraceae</taxon>
        <taxon>Erythrobacter/Porphyrobacter group</taxon>
        <taxon>Erythrobacter</taxon>
    </lineage>
</organism>
<dbReference type="Proteomes" id="UP000548685">
    <property type="component" value="Unassembled WGS sequence"/>
</dbReference>